<accession>M7T6P0</accession>
<keyword evidence="2" id="KW-1185">Reference proteome</keyword>
<sequence length="189" mass="21544">MSKTFDPTALCRNYEKPGDVEITSGKWIHPKFAHARPDTKQHLEAGIIVAVAGKVQVDKEGKQHGIHAVYFGRSNHWNKRTVMTYEGINEEETALEGVVRVVVKVDATVFAKTRNGIEKMRVSDEQVERGSRGLVREAEEKVSQRDPFALPRLALLVEHLRRFGVEVRFWCIENPELENRDAHMMLLAD</sequence>
<evidence type="ECO:0000313" key="1">
    <source>
        <dbReference type="EMBL" id="EMR72302.1"/>
    </source>
</evidence>
<gene>
    <name evidence="1" type="ORF">UCREL1_676</name>
</gene>
<dbReference type="KEGG" id="ela:UCREL1_676"/>
<protein>
    <submittedName>
        <fullName evidence="1">Uncharacterized protein</fullName>
    </submittedName>
</protein>
<name>M7T6P0_EUTLA</name>
<proteinExistence type="predicted"/>
<organism evidence="1 2">
    <name type="scientific">Eutypa lata (strain UCR-EL1)</name>
    <name type="common">Grapevine dieback disease fungus</name>
    <name type="synonym">Eutypa armeniacae</name>
    <dbReference type="NCBI Taxonomy" id="1287681"/>
    <lineage>
        <taxon>Eukaryota</taxon>
        <taxon>Fungi</taxon>
        <taxon>Dikarya</taxon>
        <taxon>Ascomycota</taxon>
        <taxon>Pezizomycotina</taxon>
        <taxon>Sordariomycetes</taxon>
        <taxon>Xylariomycetidae</taxon>
        <taxon>Xylariales</taxon>
        <taxon>Diatrypaceae</taxon>
        <taxon>Eutypa</taxon>
    </lineage>
</organism>
<evidence type="ECO:0000313" key="2">
    <source>
        <dbReference type="Proteomes" id="UP000012174"/>
    </source>
</evidence>
<reference evidence="2" key="1">
    <citation type="journal article" date="2013" name="Genome Announc.">
        <title>Draft genome sequence of the grapevine dieback fungus Eutypa lata UCR-EL1.</title>
        <authorList>
            <person name="Blanco-Ulate B."/>
            <person name="Rolshausen P.E."/>
            <person name="Cantu D."/>
        </authorList>
    </citation>
    <scope>NUCLEOTIDE SEQUENCE [LARGE SCALE GENOMIC DNA]</scope>
    <source>
        <strain evidence="2">UCR-EL1</strain>
    </source>
</reference>
<dbReference type="AlphaFoldDB" id="M7T6P0"/>
<dbReference type="Proteomes" id="UP000012174">
    <property type="component" value="Unassembled WGS sequence"/>
</dbReference>
<dbReference type="EMBL" id="KB705478">
    <property type="protein sequence ID" value="EMR72302.1"/>
    <property type="molecule type" value="Genomic_DNA"/>
</dbReference>
<dbReference type="HOGENOM" id="CLU_1434440_0_0_1"/>